<name>A0A401VZ50_STREY</name>
<gene>
    <name evidence="1" type="ORF">GKJPGBOP_01981</name>
</gene>
<keyword evidence="2" id="KW-1185">Reference proteome</keyword>
<dbReference type="EMBL" id="BHZD01000001">
    <property type="protein sequence ID" value="GCD42322.1"/>
    <property type="molecule type" value="Genomic_DNA"/>
</dbReference>
<dbReference type="AlphaFoldDB" id="A0A401VZ50"/>
<protein>
    <submittedName>
        <fullName evidence="1">Uncharacterized protein</fullName>
    </submittedName>
</protein>
<evidence type="ECO:0000313" key="1">
    <source>
        <dbReference type="EMBL" id="GCD42322.1"/>
    </source>
</evidence>
<dbReference type="RefSeq" id="WP_125053727.1">
    <property type="nucleotide sequence ID" value="NZ_BHZD01000001.1"/>
</dbReference>
<accession>A0A401VZ50</accession>
<reference evidence="1 2" key="1">
    <citation type="submission" date="2018-11" db="EMBL/GenBank/DDBJ databases">
        <title>Whole genome sequence of Streptomyces paromomycinus NBRC 15454(T).</title>
        <authorList>
            <person name="Komaki H."/>
            <person name="Tamura T."/>
        </authorList>
    </citation>
    <scope>NUCLEOTIDE SEQUENCE [LARGE SCALE GENOMIC DNA]</scope>
    <source>
        <strain evidence="1 2">NBRC 15454</strain>
    </source>
</reference>
<sequence>MNVLQQWQIARPDGTVSKLWRLAAVTGNNRALARLNIFRVRPEHLVTGMPQSLLPTPKGKKADPELLLLGQREILNRLSDRLNEAAAKPEPEATDPAVQAQKIATVSAEIVIGCTKPTALEHVLRTLNVNDHLRGIQPYDEDARLIALFATLVDAYARESLLADALAEAFPDARGADLLDLVGVRDALT</sequence>
<comment type="caution">
    <text evidence="1">The sequence shown here is derived from an EMBL/GenBank/DDBJ whole genome shotgun (WGS) entry which is preliminary data.</text>
</comment>
<dbReference type="Proteomes" id="UP000286746">
    <property type="component" value="Unassembled WGS sequence"/>
</dbReference>
<proteinExistence type="predicted"/>
<organism evidence="1 2">
    <name type="scientific">Streptomyces paromomycinus</name>
    <name type="common">Streptomyces rimosus subsp. paromomycinus</name>
    <dbReference type="NCBI Taxonomy" id="92743"/>
    <lineage>
        <taxon>Bacteria</taxon>
        <taxon>Bacillati</taxon>
        <taxon>Actinomycetota</taxon>
        <taxon>Actinomycetes</taxon>
        <taxon>Kitasatosporales</taxon>
        <taxon>Streptomycetaceae</taxon>
        <taxon>Streptomyces</taxon>
    </lineage>
</organism>
<evidence type="ECO:0000313" key="2">
    <source>
        <dbReference type="Proteomes" id="UP000286746"/>
    </source>
</evidence>